<evidence type="ECO:0000313" key="4">
    <source>
        <dbReference type="Proteomes" id="UP000239406"/>
    </source>
</evidence>
<proteinExistence type="predicted"/>
<dbReference type="Pfam" id="PF16137">
    <property type="entry name" value="DUF4845"/>
    <property type="match status" value="1"/>
</dbReference>
<dbReference type="Proteomes" id="UP000294772">
    <property type="component" value="Unassembled WGS sequence"/>
</dbReference>
<reference evidence="3 5" key="2">
    <citation type="submission" date="2019-03" db="EMBL/GenBank/DDBJ databases">
        <title>Genomic Encyclopedia of Type Strains, Phase IV (KMG-IV): sequencing the most valuable type-strain genomes for metagenomic binning, comparative biology and taxonomic classification.</title>
        <authorList>
            <person name="Goeker M."/>
        </authorList>
    </citation>
    <scope>NUCLEOTIDE SEQUENCE [LARGE SCALE GENOMIC DNA]</scope>
    <source>
        <strain evidence="3 5">DSM 15264</strain>
    </source>
</reference>
<organism evidence="2 4">
    <name type="scientific">Caldimonas thermodepolymerans</name>
    <dbReference type="NCBI Taxonomy" id="215580"/>
    <lineage>
        <taxon>Bacteria</taxon>
        <taxon>Pseudomonadati</taxon>
        <taxon>Pseudomonadota</taxon>
        <taxon>Betaproteobacteria</taxon>
        <taxon>Burkholderiales</taxon>
        <taxon>Sphaerotilaceae</taxon>
        <taxon>Caldimonas</taxon>
    </lineage>
</organism>
<gene>
    <name evidence="2" type="ORF">C1702_02385</name>
    <name evidence="3" type="ORF">EV676_107121</name>
</gene>
<keyword evidence="4" id="KW-1185">Reference proteome</keyword>
<keyword evidence="1" id="KW-0472">Membrane</keyword>
<dbReference type="Proteomes" id="UP000239406">
    <property type="component" value="Unassembled WGS sequence"/>
</dbReference>
<reference evidence="2 4" key="1">
    <citation type="submission" date="2018-02" db="EMBL/GenBank/DDBJ databases">
        <title>Reclassifiation of [Polyangium] brachysporum DSM 7029 as Guopingzhaonella breviflexa gen. nov., sp. nov., a member of the family Comamonadaceae.</title>
        <authorList>
            <person name="Tang B."/>
        </authorList>
    </citation>
    <scope>NUCLEOTIDE SEQUENCE [LARGE SCALE GENOMIC DNA]</scope>
    <source>
        <strain evidence="2 4">DSM 15344</strain>
    </source>
</reference>
<keyword evidence="1" id="KW-1133">Transmembrane helix</keyword>
<evidence type="ECO:0000313" key="3">
    <source>
        <dbReference type="EMBL" id="TCP06250.1"/>
    </source>
</evidence>
<name>A0A2S5T8G0_9BURK</name>
<accession>A0A2S5T8G0</accession>
<dbReference type="RefSeq" id="WP_104356080.1">
    <property type="nucleotide sequence ID" value="NZ_CALFFA010000013.1"/>
</dbReference>
<sequence>MTPVSRRAQRGITLIGLLFWAVVVGAVALVAMKVFPTLNEYWTIQRTVNKIAMEGGTTVPEIRAAFERQKQIEYSITSISGQDLEITKENDRIVVSFAYDKEIPLIEPVYLLIKYSGSSRR</sequence>
<dbReference type="AlphaFoldDB" id="A0A2S5T8G0"/>
<comment type="caution">
    <text evidence="2">The sequence shown here is derived from an EMBL/GenBank/DDBJ whole genome shotgun (WGS) entry which is preliminary data.</text>
</comment>
<keyword evidence="1" id="KW-0812">Transmembrane</keyword>
<protein>
    <submittedName>
        <fullName evidence="2">DUF4845 domain-containing protein</fullName>
    </submittedName>
</protein>
<evidence type="ECO:0000256" key="1">
    <source>
        <dbReference type="SAM" id="Phobius"/>
    </source>
</evidence>
<dbReference type="EMBL" id="SLXF01000007">
    <property type="protein sequence ID" value="TCP06250.1"/>
    <property type="molecule type" value="Genomic_DNA"/>
</dbReference>
<evidence type="ECO:0000313" key="2">
    <source>
        <dbReference type="EMBL" id="PPE71290.1"/>
    </source>
</evidence>
<feature type="transmembrane region" description="Helical" evidence="1">
    <location>
        <begin position="12"/>
        <end position="35"/>
    </location>
</feature>
<dbReference type="InterPro" id="IPR032314">
    <property type="entry name" value="DUF4845"/>
</dbReference>
<dbReference type="OrthoDB" id="9133279at2"/>
<evidence type="ECO:0000313" key="5">
    <source>
        <dbReference type="Proteomes" id="UP000294772"/>
    </source>
</evidence>
<dbReference type="EMBL" id="PSNY01000002">
    <property type="protein sequence ID" value="PPE71290.1"/>
    <property type="molecule type" value="Genomic_DNA"/>
</dbReference>